<dbReference type="EMBL" id="FNFO01000005">
    <property type="protein sequence ID" value="SDL37173.1"/>
    <property type="molecule type" value="Genomic_DNA"/>
</dbReference>
<feature type="domain" description="Cytochrome c" evidence="6">
    <location>
        <begin position="338"/>
        <end position="470"/>
    </location>
</feature>
<evidence type="ECO:0000256" key="2">
    <source>
        <dbReference type="ARBA" id="ARBA00022723"/>
    </source>
</evidence>
<dbReference type="Proteomes" id="UP000198510">
    <property type="component" value="Unassembled WGS sequence"/>
</dbReference>
<dbReference type="GO" id="GO:0046872">
    <property type="term" value="F:metal ion binding"/>
    <property type="evidence" value="ECO:0007669"/>
    <property type="project" value="UniProtKB-KW"/>
</dbReference>
<sequence>MNKGKKRILIGTLLAYAAVMGVIGCQPDGEPGITWLETNEEFGGGATTVSDVSVNAFGNAAPNLTGDKDLLFVTGNSFFNRNWVTAPSSTEDLDGLGPMFIARSCSSCHFKDGRGAPPAADEAPVALLFRLSVPGQAEDGGPQPEPTYGSQLSTHAILGTTAEGSVQIQYEEITGQYADGTSYHLRKPRYTFTELGFGPMDPAVQVSPRVAQHMIGLGLLEAIDEVTLTSLADPDDRNGDGISGRINRVWDVEKGQESIGRYGWKANQPSVRQQVAAAFVGDIGITSSVFPTEECADAELGCQGIDAGEPELKESILNKVVLYSSSLAVPKRRNWDDPTVLKGKQLFVEANCSSCHVPKLTTGTHPDFPEFSNETIRPFTDLLLHDMGEGLADGRPDFLATGSEWRTPPLWGIGLIETVNGHTNFLHDGRARNLEEAILWHGGEAEAAKKAFLNMSGEDRRSLVTFLTSL</sequence>
<dbReference type="InterPro" id="IPR051395">
    <property type="entry name" value="Cytochrome_c_Peroxidase/MauG"/>
</dbReference>
<dbReference type="AlphaFoldDB" id="A0A1G9JJB3"/>
<dbReference type="PROSITE" id="PS51257">
    <property type="entry name" value="PROKAR_LIPOPROTEIN"/>
    <property type="match status" value="1"/>
</dbReference>
<accession>A0A1G9JJB3</accession>
<organism evidence="7 8">
    <name type="scientific">Catalinimonas alkaloidigena</name>
    <dbReference type="NCBI Taxonomy" id="1075417"/>
    <lineage>
        <taxon>Bacteria</taxon>
        <taxon>Pseudomonadati</taxon>
        <taxon>Bacteroidota</taxon>
        <taxon>Cytophagia</taxon>
        <taxon>Cytophagales</taxon>
        <taxon>Catalimonadaceae</taxon>
        <taxon>Catalinimonas</taxon>
    </lineage>
</organism>
<feature type="chain" id="PRO_5011644162" evidence="5">
    <location>
        <begin position="18"/>
        <end position="470"/>
    </location>
</feature>
<keyword evidence="3 4" id="KW-0408">Iron</keyword>
<evidence type="ECO:0000313" key="7">
    <source>
        <dbReference type="EMBL" id="SDL37173.1"/>
    </source>
</evidence>
<protein>
    <submittedName>
        <fullName evidence="7">CxxC motif-containing protein, DUF1111 family</fullName>
    </submittedName>
</protein>
<dbReference type="PANTHER" id="PTHR30600">
    <property type="entry name" value="CYTOCHROME C PEROXIDASE-RELATED"/>
    <property type="match status" value="1"/>
</dbReference>
<dbReference type="STRING" id="1075417.SAMN05421823_105324"/>
<evidence type="ECO:0000256" key="1">
    <source>
        <dbReference type="ARBA" id="ARBA00022617"/>
    </source>
</evidence>
<dbReference type="GO" id="GO:0009055">
    <property type="term" value="F:electron transfer activity"/>
    <property type="evidence" value="ECO:0007669"/>
    <property type="project" value="InterPro"/>
</dbReference>
<proteinExistence type="predicted"/>
<keyword evidence="1 4" id="KW-0349">Heme</keyword>
<dbReference type="PIRSF" id="PIRSF028099">
    <property type="entry name" value="DUF1111"/>
    <property type="match status" value="1"/>
</dbReference>
<keyword evidence="5" id="KW-0732">Signal</keyword>
<dbReference type="GO" id="GO:0020037">
    <property type="term" value="F:heme binding"/>
    <property type="evidence" value="ECO:0007669"/>
    <property type="project" value="InterPro"/>
</dbReference>
<name>A0A1G9JJB3_9BACT</name>
<evidence type="ECO:0000256" key="5">
    <source>
        <dbReference type="SAM" id="SignalP"/>
    </source>
</evidence>
<evidence type="ECO:0000313" key="8">
    <source>
        <dbReference type="Proteomes" id="UP000198510"/>
    </source>
</evidence>
<keyword evidence="8" id="KW-1185">Reference proteome</keyword>
<gene>
    <name evidence="7" type="ORF">SAMN05421823_105324</name>
</gene>
<dbReference type="SUPFAM" id="SSF46626">
    <property type="entry name" value="Cytochrome c"/>
    <property type="match status" value="1"/>
</dbReference>
<dbReference type="InterPro" id="IPR009056">
    <property type="entry name" value="Cyt_c-like_dom"/>
</dbReference>
<dbReference type="InterPro" id="IPR010538">
    <property type="entry name" value="DHOR"/>
</dbReference>
<dbReference type="PROSITE" id="PS51007">
    <property type="entry name" value="CYTC"/>
    <property type="match status" value="1"/>
</dbReference>
<dbReference type="PANTHER" id="PTHR30600:SF4">
    <property type="entry name" value="CYTOCHROME C DOMAIN-CONTAINING PROTEIN"/>
    <property type="match status" value="1"/>
</dbReference>
<dbReference type="GO" id="GO:0004130">
    <property type="term" value="F:cytochrome-c peroxidase activity"/>
    <property type="evidence" value="ECO:0007669"/>
    <property type="project" value="TreeGrafter"/>
</dbReference>
<evidence type="ECO:0000256" key="3">
    <source>
        <dbReference type="ARBA" id="ARBA00023004"/>
    </source>
</evidence>
<keyword evidence="2 4" id="KW-0479">Metal-binding</keyword>
<dbReference type="InterPro" id="IPR036909">
    <property type="entry name" value="Cyt_c-like_dom_sf"/>
</dbReference>
<evidence type="ECO:0000256" key="4">
    <source>
        <dbReference type="PROSITE-ProRule" id="PRU00433"/>
    </source>
</evidence>
<feature type="signal peptide" evidence="5">
    <location>
        <begin position="1"/>
        <end position="17"/>
    </location>
</feature>
<evidence type="ECO:0000259" key="6">
    <source>
        <dbReference type="PROSITE" id="PS51007"/>
    </source>
</evidence>
<dbReference type="Gene3D" id="1.10.760.10">
    <property type="entry name" value="Cytochrome c-like domain"/>
    <property type="match status" value="1"/>
</dbReference>
<reference evidence="7 8" key="1">
    <citation type="submission" date="2016-10" db="EMBL/GenBank/DDBJ databases">
        <authorList>
            <person name="de Groot N.N."/>
        </authorList>
    </citation>
    <scope>NUCLEOTIDE SEQUENCE [LARGE SCALE GENOMIC DNA]</scope>
    <source>
        <strain evidence="7 8">DSM 25186</strain>
    </source>
</reference>
<dbReference type="Pfam" id="PF06537">
    <property type="entry name" value="DHOR"/>
    <property type="match status" value="1"/>
</dbReference>